<evidence type="ECO:0000256" key="10">
    <source>
        <dbReference type="ARBA" id="ARBA00023065"/>
    </source>
</evidence>
<feature type="transmembrane region" description="Helical" evidence="13">
    <location>
        <begin position="280"/>
        <end position="302"/>
    </location>
</feature>
<feature type="transmembrane region" description="Helical" evidence="13">
    <location>
        <begin position="314"/>
        <end position="333"/>
    </location>
</feature>
<comment type="caution">
    <text evidence="14">The sequence shown here is derived from an EMBL/GenBank/DDBJ whole genome shotgun (WGS) entry which is preliminary data.</text>
</comment>
<evidence type="ECO:0000313" key="15">
    <source>
        <dbReference type="Proteomes" id="UP001256646"/>
    </source>
</evidence>
<dbReference type="PANTHER" id="PTHR43298:SF2">
    <property type="entry name" value="FMN_FAD EXPORTER YEEO-RELATED"/>
    <property type="match status" value="1"/>
</dbReference>
<evidence type="ECO:0000256" key="1">
    <source>
        <dbReference type="ARBA" id="ARBA00003408"/>
    </source>
</evidence>
<keyword evidence="6" id="KW-0050">Antiport</keyword>
<keyword evidence="8 13" id="KW-0812">Transmembrane</keyword>
<protein>
    <recommendedName>
        <fullName evidence="4">Probable multidrug resistance protein NorM</fullName>
    </recommendedName>
    <alternativeName>
        <fullName evidence="12">Multidrug-efflux transporter</fullName>
    </alternativeName>
</protein>
<evidence type="ECO:0000256" key="4">
    <source>
        <dbReference type="ARBA" id="ARBA00020268"/>
    </source>
</evidence>
<sequence>MKNVLEKDFTTGNTTRKLIGATIPVLIAFIFSMAYNIVDSLWVGNLLGEKAMAALTVSMPPILLTISIAMGATNGVAILLSKYVGAKDKENQNKVISTSFIVAFIFSIIITVICELSAKTILNLLNTPNEIYAMSKEYLILYMIGYVFVFMYLYFTAVLRSFGNTTMQMVSIIFCTILNIILDPIFINKMGLKGAAIATLLSQGIMMIIMIVYIIKKKLIVINFKFFDKNTLKNLTLKAIPSIIQQSIPAISTSFITCLVSTFGVLPIAAFGISGKLETILFYPAMALNMTITTCTGQCFGAKNIKKAKEYLKSGVLLGSGFLIVLTIIVVFFSENLAQMFGANESVKDLVKVYFSIISVGYICNVITNSVFGAVNGFGKPMSAMFLMIFYYIIIRMPLAKVLSTGDLGLNGIWVAVLISHIVATIAGIYYFKVLLKNAQV</sequence>
<reference evidence="14 15" key="1">
    <citation type="submission" date="2023-09" db="EMBL/GenBank/DDBJ databases">
        <authorList>
            <person name="Zhai L."/>
        </authorList>
    </citation>
    <scope>NUCLEOTIDE SEQUENCE [LARGE SCALE GENOMIC DNA]</scope>
    <source>
        <strain evidence="14 15">5 N-1</strain>
    </source>
</reference>
<comment type="similarity">
    <text evidence="3">Belongs to the multi antimicrobial extrusion (MATE) (TC 2.A.66.1) family.</text>
</comment>
<keyword evidence="15" id="KW-1185">Reference proteome</keyword>
<dbReference type="Proteomes" id="UP001256646">
    <property type="component" value="Unassembled WGS sequence"/>
</dbReference>
<gene>
    <name evidence="14" type="ORF">RGC78_10595</name>
</gene>
<dbReference type="InterPro" id="IPR048279">
    <property type="entry name" value="MdtK-like"/>
</dbReference>
<evidence type="ECO:0000256" key="2">
    <source>
        <dbReference type="ARBA" id="ARBA00004651"/>
    </source>
</evidence>
<dbReference type="PANTHER" id="PTHR43298">
    <property type="entry name" value="MULTIDRUG RESISTANCE PROTEIN NORM-RELATED"/>
    <property type="match status" value="1"/>
</dbReference>
<evidence type="ECO:0000256" key="5">
    <source>
        <dbReference type="ARBA" id="ARBA00022448"/>
    </source>
</evidence>
<comment type="function">
    <text evidence="1">Multidrug efflux pump.</text>
</comment>
<dbReference type="RefSeq" id="WP_309556612.1">
    <property type="nucleotide sequence ID" value="NZ_JAVJAN010000026.1"/>
</dbReference>
<dbReference type="CDD" id="cd13138">
    <property type="entry name" value="MATE_yoeA_like"/>
    <property type="match status" value="1"/>
</dbReference>
<feature type="transmembrane region" description="Helical" evidence="13">
    <location>
        <begin position="353"/>
        <end position="375"/>
    </location>
</feature>
<keyword evidence="7" id="KW-1003">Cell membrane</keyword>
<feature type="transmembrane region" description="Helical" evidence="13">
    <location>
        <begin position="248"/>
        <end position="274"/>
    </location>
</feature>
<feature type="transmembrane region" description="Helical" evidence="13">
    <location>
        <begin position="95"/>
        <end position="118"/>
    </location>
</feature>
<feature type="transmembrane region" description="Helical" evidence="13">
    <location>
        <begin position="21"/>
        <end position="42"/>
    </location>
</feature>
<feature type="transmembrane region" description="Helical" evidence="13">
    <location>
        <begin position="62"/>
        <end position="83"/>
    </location>
</feature>
<evidence type="ECO:0000256" key="7">
    <source>
        <dbReference type="ARBA" id="ARBA00022475"/>
    </source>
</evidence>
<dbReference type="PIRSF" id="PIRSF006603">
    <property type="entry name" value="DinF"/>
    <property type="match status" value="1"/>
</dbReference>
<dbReference type="Pfam" id="PF01554">
    <property type="entry name" value="MatE"/>
    <property type="match status" value="2"/>
</dbReference>
<feature type="transmembrane region" description="Helical" evidence="13">
    <location>
        <begin position="169"/>
        <end position="188"/>
    </location>
</feature>
<feature type="transmembrane region" description="Helical" evidence="13">
    <location>
        <begin position="412"/>
        <end position="432"/>
    </location>
</feature>
<keyword evidence="5" id="KW-0813">Transport</keyword>
<dbReference type="InterPro" id="IPR050222">
    <property type="entry name" value="MATE_MdtK"/>
</dbReference>
<keyword evidence="11 13" id="KW-0472">Membrane</keyword>
<organism evidence="14 15">
    <name type="scientific">Clostridium aquiflavi</name>
    <dbReference type="NCBI Taxonomy" id="3073603"/>
    <lineage>
        <taxon>Bacteria</taxon>
        <taxon>Bacillati</taxon>
        <taxon>Bacillota</taxon>
        <taxon>Clostridia</taxon>
        <taxon>Eubacteriales</taxon>
        <taxon>Clostridiaceae</taxon>
        <taxon>Clostridium</taxon>
    </lineage>
</organism>
<accession>A0ABU1EHT6</accession>
<comment type="subcellular location">
    <subcellularLocation>
        <location evidence="2">Cell membrane</location>
        <topology evidence="2">Multi-pass membrane protein</topology>
    </subcellularLocation>
</comment>
<evidence type="ECO:0000256" key="11">
    <source>
        <dbReference type="ARBA" id="ARBA00023136"/>
    </source>
</evidence>
<proteinExistence type="inferred from homology"/>
<evidence type="ECO:0000256" key="3">
    <source>
        <dbReference type="ARBA" id="ARBA00010199"/>
    </source>
</evidence>
<dbReference type="NCBIfam" id="TIGR00797">
    <property type="entry name" value="matE"/>
    <property type="match status" value="1"/>
</dbReference>
<keyword evidence="9 13" id="KW-1133">Transmembrane helix</keyword>
<feature type="transmembrane region" description="Helical" evidence="13">
    <location>
        <begin position="138"/>
        <end position="157"/>
    </location>
</feature>
<name>A0ABU1EHT6_9CLOT</name>
<evidence type="ECO:0000256" key="8">
    <source>
        <dbReference type="ARBA" id="ARBA00022692"/>
    </source>
</evidence>
<keyword evidence="10" id="KW-0406">Ion transport</keyword>
<evidence type="ECO:0000256" key="12">
    <source>
        <dbReference type="ARBA" id="ARBA00031636"/>
    </source>
</evidence>
<dbReference type="InterPro" id="IPR002528">
    <property type="entry name" value="MATE_fam"/>
</dbReference>
<evidence type="ECO:0000313" key="14">
    <source>
        <dbReference type="EMBL" id="MDR5587915.1"/>
    </source>
</evidence>
<feature type="transmembrane region" description="Helical" evidence="13">
    <location>
        <begin position="194"/>
        <end position="215"/>
    </location>
</feature>
<evidence type="ECO:0000256" key="6">
    <source>
        <dbReference type="ARBA" id="ARBA00022449"/>
    </source>
</evidence>
<evidence type="ECO:0000256" key="9">
    <source>
        <dbReference type="ARBA" id="ARBA00022989"/>
    </source>
</evidence>
<feature type="transmembrane region" description="Helical" evidence="13">
    <location>
        <begin position="382"/>
        <end position="400"/>
    </location>
</feature>
<evidence type="ECO:0000256" key="13">
    <source>
        <dbReference type="SAM" id="Phobius"/>
    </source>
</evidence>
<dbReference type="EMBL" id="JAVJAN010000026">
    <property type="protein sequence ID" value="MDR5587915.1"/>
    <property type="molecule type" value="Genomic_DNA"/>
</dbReference>